<dbReference type="AlphaFoldDB" id="A0A3A8EVF1"/>
<comment type="caution">
    <text evidence="1">The sequence shown here is derived from an EMBL/GenBank/DDBJ whole genome shotgun (WGS) entry which is preliminary data.</text>
</comment>
<dbReference type="RefSeq" id="WP_120384336.1">
    <property type="nucleotide sequence ID" value="NZ_RAXT01000021.1"/>
</dbReference>
<keyword evidence="2" id="KW-1185">Reference proteome</keyword>
<name>A0A3A8EVF1_9GAMM</name>
<gene>
    <name evidence="1" type="ORF">D7V20_10995</name>
</gene>
<reference evidence="1 2" key="1">
    <citation type="submission" date="2018-09" db="EMBL/GenBank/DDBJ databases">
        <title>The draft genome of Acinetobacter spp. strains.</title>
        <authorList>
            <person name="Qin J."/>
            <person name="Feng Y."/>
            <person name="Zong Z."/>
        </authorList>
    </citation>
    <scope>NUCLEOTIDE SEQUENCE [LARGE SCALE GENOMIC DNA]</scope>
    <source>
        <strain evidence="1 2">WCHAc060115</strain>
    </source>
</reference>
<dbReference type="EMBL" id="RAXT01000021">
    <property type="protein sequence ID" value="RKG37416.1"/>
    <property type="molecule type" value="Genomic_DNA"/>
</dbReference>
<proteinExistence type="predicted"/>
<evidence type="ECO:0000313" key="1">
    <source>
        <dbReference type="EMBL" id="RKG37416.1"/>
    </source>
</evidence>
<dbReference type="OrthoDB" id="1435389at2"/>
<evidence type="ECO:0000313" key="2">
    <source>
        <dbReference type="Proteomes" id="UP000280405"/>
    </source>
</evidence>
<accession>A0A3A8EVF1</accession>
<protein>
    <submittedName>
        <fullName evidence="1">Uncharacterized protein</fullName>
    </submittedName>
</protein>
<sequence>MDIYYVDCVNNTLLKTSDNNFLCHSFSNIPFRIQKITLSPNNERSKNIIQTAKSRLSSIQFNSASSSGVARDEIEIKLKSFCGLIIEQLCFSMLTHYNKNPNVVIELDSGNNSIDQIDLKIHKKWLQHGSDDYKSLTKTVEIRSSFPFKSIEKVVSQDFDILGGYKNDIKKGEIEKDFYLRFLFALDYKSDYYVKENGKIHYGKTTTKTLKECYFDNDLNLKRELVIFFIGGATNAMMLDESIAYLGSMTSSNFNINQNAEFKKIKVRNGLDCIAIMQMMLNVITTEASQGK</sequence>
<organism evidence="1 2">
    <name type="scientific">Acinetobacter rongchengensis</name>
    <dbReference type="NCBI Taxonomy" id="2419601"/>
    <lineage>
        <taxon>Bacteria</taxon>
        <taxon>Pseudomonadati</taxon>
        <taxon>Pseudomonadota</taxon>
        <taxon>Gammaproteobacteria</taxon>
        <taxon>Moraxellales</taxon>
        <taxon>Moraxellaceae</taxon>
        <taxon>Acinetobacter</taxon>
    </lineage>
</organism>
<dbReference type="Proteomes" id="UP000280405">
    <property type="component" value="Unassembled WGS sequence"/>
</dbReference>